<keyword evidence="1" id="KW-0812">Transmembrane</keyword>
<evidence type="ECO:0000256" key="1">
    <source>
        <dbReference type="SAM" id="Phobius"/>
    </source>
</evidence>
<protein>
    <submittedName>
        <fullName evidence="2">Uncharacterized protein</fullName>
    </submittedName>
</protein>
<feature type="transmembrane region" description="Helical" evidence="1">
    <location>
        <begin position="151"/>
        <end position="171"/>
    </location>
</feature>
<evidence type="ECO:0000313" key="2">
    <source>
        <dbReference type="EMBL" id="TLC99069.1"/>
    </source>
</evidence>
<dbReference type="OrthoDB" id="2049741at2"/>
<name>A0A4U8Q2T5_9FIRM</name>
<feature type="transmembrane region" description="Helical" evidence="1">
    <location>
        <begin position="183"/>
        <end position="202"/>
    </location>
</feature>
<keyword evidence="3" id="KW-1185">Reference proteome</keyword>
<organism evidence="2 3">
    <name type="scientific">Robinsoniella peoriensis</name>
    <dbReference type="NCBI Taxonomy" id="180332"/>
    <lineage>
        <taxon>Bacteria</taxon>
        <taxon>Bacillati</taxon>
        <taxon>Bacillota</taxon>
        <taxon>Clostridia</taxon>
        <taxon>Lachnospirales</taxon>
        <taxon>Lachnospiraceae</taxon>
        <taxon>Robinsoniella</taxon>
    </lineage>
</organism>
<feature type="transmembrane region" description="Helical" evidence="1">
    <location>
        <begin position="68"/>
        <end position="88"/>
    </location>
</feature>
<feature type="transmembrane region" description="Helical" evidence="1">
    <location>
        <begin position="100"/>
        <end position="126"/>
    </location>
</feature>
<dbReference type="Proteomes" id="UP000306509">
    <property type="component" value="Unassembled WGS sequence"/>
</dbReference>
<sequence>MSKRKYIWFAICNIIFLLSTFLHECIHGFSMARLGQSVSTGFRRIGNVYLYPRDSGFRMNLDLDIKTLMDFSVLLTLTLAVIFTLLFCKIRFKNPFTKMIILALALCNSCLRIIAWGASLLLPVFVGQSVRIDELNTGTALVTATGNPSLLYVPAILSVFISLLCFIKLLMRLRRSRDEGYKNFIFLFFMALISSFIISNILDNYIRINWIA</sequence>
<evidence type="ECO:0000313" key="3">
    <source>
        <dbReference type="Proteomes" id="UP000306509"/>
    </source>
</evidence>
<proteinExistence type="predicted"/>
<dbReference type="EMBL" id="QGQD01000077">
    <property type="protein sequence ID" value="TLC99069.1"/>
    <property type="molecule type" value="Genomic_DNA"/>
</dbReference>
<feature type="transmembrane region" description="Helical" evidence="1">
    <location>
        <begin position="7"/>
        <end position="29"/>
    </location>
</feature>
<dbReference type="AlphaFoldDB" id="A0A4U8Q2T5"/>
<keyword evidence="1" id="KW-0472">Membrane</keyword>
<dbReference type="RefSeq" id="WP_027296656.1">
    <property type="nucleotide sequence ID" value="NZ_CABMJZ010000069.1"/>
</dbReference>
<keyword evidence="1" id="KW-1133">Transmembrane helix</keyword>
<reference evidence="2 3" key="1">
    <citation type="journal article" date="2019" name="Anaerobe">
        <title>Detection of Robinsoniella peoriensis in multiple bone samples of a trauma patient.</title>
        <authorList>
            <person name="Schrottner P."/>
            <person name="Hartwich K."/>
            <person name="Bunk B."/>
            <person name="Schober I."/>
            <person name="Helbig S."/>
            <person name="Rudolph W.W."/>
            <person name="Gunzer F."/>
        </authorList>
    </citation>
    <scope>NUCLEOTIDE SEQUENCE [LARGE SCALE GENOMIC DNA]</scope>
    <source>
        <strain evidence="2 3">DSM 106044</strain>
    </source>
</reference>
<comment type="caution">
    <text evidence="2">The sequence shown here is derived from an EMBL/GenBank/DDBJ whole genome shotgun (WGS) entry which is preliminary data.</text>
</comment>
<accession>A0A4U8Q2T5</accession>
<gene>
    <name evidence="2" type="ORF">DSM106044_04050</name>
</gene>